<gene>
    <name evidence="3" type="ORF">DKG74_10455</name>
</gene>
<dbReference type="PANTHER" id="PTHR31126">
    <property type="entry name" value="TYROSINE-PROTEIN PHOSPHATASE"/>
    <property type="match status" value="1"/>
</dbReference>
<dbReference type="Pfam" id="PF13350">
    <property type="entry name" value="Y_phosphatase3"/>
    <property type="match status" value="1"/>
</dbReference>
<dbReference type="PROSITE" id="PS50056">
    <property type="entry name" value="TYR_PHOSPHATASE_2"/>
    <property type="match status" value="1"/>
</dbReference>
<dbReference type="PROSITE" id="PS00383">
    <property type="entry name" value="TYR_PHOSPHATASE_1"/>
    <property type="match status" value="1"/>
</dbReference>
<organism evidence="3 4">
    <name type="scientific">Zavarzinia aquatilis</name>
    <dbReference type="NCBI Taxonomy" id="2211142"/>
    <lineage>
        <taxon>Bacteria</taxon>
        <taxon>Pseudomonadati</taxon>
        <taxon>Pseudomonadota</taxon>
        <taxon>Alphaproteobacteria</taxon>
        <taxon>Rhodospirillales</taxon>
        <taxon>Zavarziniaceae</taxon>
        <taxon>Zavarzinia</taxon>
    </lineage>
</organism>
<keyword evidence="4" id="KW-1185">Reference proteome</keyword>
<evidence type="ECO:0000256" key="1">
    <source>
        <dbReference type="ARBA" id="ARBA00009580"/>
    </source>
</evidence>
<comment type="similarity">
    <text evidence="1">Belongs to the protein-tyrosine phosphatase family.</text>
</comment>
<proteinExistence type="inferred from homology"/>
<feature type="domain" description="Tyrosine specific protein phosphatases" evidence="2">
    <location>
        <begin position="126"/>
        <end position="163"/>
    </location>
</feature>
<name>A0A317E721_9PROT</name>
<evidence type="ECO:0000259" key="2">
    <source>
        <dbReference type="PROSITE" id="PS50056"/>
    </source>
</evidence>
<dbReference type="Proteomes" id="UP000245461">
    <property type="component" value="Unassembled WGS sequence"/>
</dbReference>
<evidence type="ECO:0000313" key="4">
    <source>
        <dbReference type="Proteomes" id="UP000245461"/>
    </source>
</evidence>
<dbReference type="Gene3D" id="3.90.190.10">
    <property type="entry name" value="Protein tyrosine phosphatase superfamily"/>
    <property type="match status" value="1"/>
</dbReference>
<accession>A0A317E721</accession>
<dbReference type="PANTHER" id="PTHR31126:SF1">
    <property type="entry name" value="TYROSINE SPECIFIC PROTEIN PHOSPHATASES DOMAIN-CONTAINING PROTEIN"/>
    <property type="match status" value="1"/>
</dbReference>
<dbReference type="OrthoDB" id="9814896at2"/>
<dbReference type="SUPFAM" id="SSF52799">
    <property type="entry name" value="(Phosphotyrosine protein) phosphatases II"/>
    <property type="match status" value="1"/>
</dbReference>
<dbReference type="RefSeq" id="WP_109905450.1">
    <property type="nucleotide sequence ID" value="NZ_QGLE01000005.1"/>
</dbReference>
<dbReference type="InterPro" id="IPR000387">
    <property type="entry name" value="Tyr_Pase_dom"/>
</dbReference>
<dbReference type="GO" id="GO:0004721">
    <property type="term" value="F:phosphoprotein phosphatase activity"/>
    <property type="evidence" value="ECO:0007669"/>
    <property type="project" value="InterPro"/>
</dbReference>
<dbReference type="EMBL" id="QGLE01000005">
    <property type="protein sequence ID" value="PWR22837.1"/>
    <property type="molecule type" value="Genomic_DNA"/>
</dbReference>
<dbReference type="AlphaFoldDB" id="A0A317E721"/>
<evidence type="ECO:0000313" key="3">
    <source>
        <dbReference type="EMBL" id="PWR22837.1"/>
    </source>
</evidence>
<reference evidence="3 4" key="1">
    <citation type="submission" date="2018-05" db="EMBL/GenBank/DDBJ databases">
        <title>Zavarzinia sp. HR-AS.</title>
        <authorList>
            <person name="Lee Y."/>
            <person name="Jeon C.O."/>
        </authorList>
    </citation>
    <scope>NUCLEOTIDE SEQUENCE [LARGE SCALE GENOMIC DNA]</scope>
    <source>
        <strain evidence="3 4">HR-AS</strain>
    </source>
</reference>
<sequence>MPQGPRRKAGLVNFRDFGDCPTTTGARVARGRLYRSAHLSGLEAEALSTLAGLGLDLIVDLRHDAERRREPSRLPPGLEGRTLFAPADPAREGDALHVSALARALGSGRPARDIMIESYRRAPFETDRVALFAVYFRRLAEADGAVLIHCTAGKDRTGLLVALTQALLGVHRDDIMAEYLLSLDAFDALSATLSAWLEANGLGAETVDPALLRPLIGVEAAYLETALAAIEAEHGSIEDYGRQRLGIDDDLRARLHRRFHV</sequence>
<dbReference type="InterPro" id="IPR026893">
    <property type="entry name" value="Tyr/Ser_Pase_IphP-type"/>
</dbReference>
<protein>
    <submittedName>
        <fullName evidence="3">Protein-tyrosine-phosphatase</fullName>
    </submittedName>
</protein>
<dbReference type="InterPro" id="IPR016130">
    <property type="entry name" value="Tyr_Pase_AS"/>
</dbReference>
<dbReference type="InterPro" id="IPR029021">
    <property type="entry name" value="Prot-tyrosine_phosphatase-like"/>
</dbReference>
<comment type="caution">
    <text evidence="3">The sequence shown here is derived from an EMBL/GenBank/DDBJ whole genome shotgun (WGS) entry which is preliminary data.</text>
</comment>